<sequence length="72" mass="8677">MRRSNRRDREGERGAQRERAGSIKIEKEEEKRGCDKRRQRAEVKVDGQKQRGSRRRAEEQKTGVFFFCYFVL</sequence>
<gene>
    <name evidence="2" type="ORF">C1H46_027940</name>
</gene>
<organism evidence="2 3">
    <name type="scientific">Malus baccata</name>
    <name type="common">Siberian crab apple</name>
    <name type="synonym">Pyrus baccata</name>
    <dbReference type="NCBI Taxonomy" id="106549"/>
    <lineage>
        <taxon>Eukaryota</taxon>
        <taxon>Viridiplantae</taxon>
        <taxon>Streptophyta</taxon>
        <taxon>Embryophyta</taxon>
        <taxon>Tracheophyta</taxon>
        <taxon>Spermatophyta</taxon>
        <taxon>Magnoliopsida</taxon>
        <taxon>eudicotyledons</taxon>
        <taxon>Gunneridae</taxon>
        <taxon>Pentapetalae</taxon>
        <taxon>rosids</taxon>
        <taxon>fabids</taxon>
        <taxon>Rosales</taxon>
        <taxon>Rosaceae</taxon>
        <taxon>Amygdaloideae</taxon>
        <taxon>Maleae</taxon>
        <taxon>Malus</taxon>
    </lineage>
</organism>
<evidence type="ECO:0000256" key="1">
    <source>
        <dbReference type="SAM" id="MobiDB-lite"/>
    </source>
</evidence>
<name>A0A540LJ07_MALBA</name>
<keyword evidence="3" id="KW-1185">Reference proteome</keyword>
<protein>
    <submittedName>
        <fullName evidence="2">Uncharacterized protein</fullName>
    </submittedName>
</protein>
<dbReference type="EMBL" id="VIEB01000564">
    <property type="protein sequence ID" value="TQD86451.1"/>
    <property type="molecule type" value="Genomic_DNA"/>
</dbReference>
<feature type="compositionally biased region" description="Basic and acidic residues" evidence="1">
    <location>
        <begin position="40"/>
        <end position="58"/>
    </location>
</feature>
<accession>A0A540LJ07</accession>
<evidence type="ECO:0000313" key="3">
    <source>
        <dbReference type="Proteomes" id="UP000315295"/>
    </source>
</evidence>
<dbReference type="Proteomes" id="UP000315295">
    <property type="component" value="Unassembled WGS sequence"/>
</dbReference>
<dbReference type="AlphaFoldDB" id="A0A540LJ07"/>
<comment type="caution">
    <text evidence="2">The sequence shown here is derived from an EMBL/GenBank/DDBJ whole genome shotgun (WGS) entry which is preliminary data.</text>
</comment>
<feature type="compositionally biased region" description="Basic and acidic residues" evidence="1">
    <location>
        <begin position="7"/>
        <end position="33"/>
    </location>
</feature>
<proteinExistence type="predicted"/>
<feature type="region of interest" description="Disordered" evidence="1">
    <location>
        <begin position="1"/>
        <end position="58"/>
    </location>
</feature>
<evidence type="ECO:0000313" key="2">
    <source>
        <dbReference type="EMBL" id="TQD86451.1"/>
    </source>
</evidence>
<reference evidence="2 3" key="1">
    <citation type="journal article" date="2019" name="G3 (Bethesda)">
        <title>Sequencing of a Wild Apple (Malus baccata) Genome Unravels the Differences Between Cultivated and Wild Apple Species Regarding Disease Resistance and Cold Tolerance.</title>
        <authorList>
            <person name="Chen X."/>
        </authorList>
    </citation>
    <scope>NUCLEOTIDE SEQUENCE [LARGE SCALE GENOMIC DNA]</scope>
    <source>
        <strain evidence="3">cv. Shandingzi</strain>
        <tissue evidence="2">Leaves</tissue>
    </source>
</reference>